<proteinExistence type="predicted"/>
<dbReference type="EMBL" id="JAAGNC010000222">
    <property type="protein sequence ID" value="NEC62891.1"/>
    <property type="molecule type" value="Genomic_DNA"/>
</dbReference>
<organism evidence="1 2">
    <name type="scientific">Amycolatopsis rubida</name>
    <dbReference type="NCBI Taxonomy" id="112413"/>
    <lineage>
        <taxon>Bacteria</taxon>
        <taxon>Bacillati</taxon>
        <taxon>Actinomycetota</taxon>
        <taxon>Actinomycetes</taxon>
        <taxon>Pseudonocardiales</taxon>
        <taxon>Pseudonocardiaceae</taxon>
        <taxon>Amycolatopsis</taxon>
    </lineage>
</organism>
<gene>
    <name evidence="1" type="ORF">G3I59_46700</name>
</gene>
<evidence type="ECO:0000313" key="2">
    <source>
        <dbReference type="Proteomes" id="UP000470404"/>
    </source>
</evidence>
<accession>A0ABX0CCV6</accession>
<dbReference type="Proteomes" id="UP000470404">
    <property type="component" value="Unassembled WGS sequence"/>
</dbReference>
<keyword evidence="2" id="KW-1185">Reference proteome</keyword>
<sequence>MTAANLNRVGLGVPDTDALAANTREIIGLSRAAPSADSTWPQFRVLFGEHGLRPVQVLEETPFTREGNLHEVPEAEAVVADLRTRGLQPVLDVHLPGPDACE</sequence>
<reference evidence="1 2" key="1">
    <citation type="submission" date="2020-01" db="EMBL/GenBank/DDBJ databases">
        <title>Insect and environment-associated Actinomycetes.</title>
        <authorList>
            <person name="Currrie C."/>
            <person name="Chevrette M."/>
            <person name="Carlson C."/>
            <person name="Stubbendieck R."/>
            <person name="Wendt-Pienkowski E."/>
        </authorList>
    </citation>
    <scope>NUCLEOTIDE SEQUENCE [LARGE SCALE GENOMIC DNA]</scope>
    <source>
        <strain evidence="1 2">SID8386</strain>
    </source>
</reference>
<protein>
    <submittedName>
        <fullName evidence="1">Uncharacterized protein</fullName>
    </submittedName>
</protein>
<dbReference type="RefSeq" id="WP_067585267.1">
    <property type="nucleotide sequence ID" value="NZ_JAAGNC010000222.1"/>
</dbReference>
<comment type="caution">
    <text evidence="1">The sequence shown here is derived from an EMBL/GenBank/DDBJ whole genome shotgun (WGS) entry which is preliminary data.</text>
</comment>
<name>A0ABX0CCV6_9PSEU</name>
<evidence type="ECO:0000313" key="1">
    <source>
        <dbReference type="EMBL" id="NEC62891.1"/>
    </source>
</evidence>